<dbReference type="EMBL" id="KP671755">
    <property type="protein sequence ID" value="AJT61195.1"/>
    <property type="molecule type" value="Genomic_DNA"/>
</dbReference>
<evidence type="ECO:0000313" key="1">
    <source>
        <dbReference type="EMBL" id="AJT61195.1"/>
    </source>
</evidence>
<dbReference type="GeneID" id="26628680"/>
<name>A0A0D4DBE2_9CAUD</name>
<dbReference type="Proteomes" id="UP000202888">
    <property type="component" value="Segment"/>
</dbReference>
<sequence length="66" mass="7801">MKENQQLKVRCSIQIAEQLQQLPEFRDMSVTKIFHTLSTNYLNKSAFQHIGAINGKNRNHHSYEER</sequence>
<reference evidence="1 2" key="1">
    <citation type="journal article" date="2016" name="Genom Data">
        <title>Complete genome sequence of a giant Vibrio phage ValKK3 infecting Vibrio alginolyticus.</title>
        <authorList>
            <person name="Lal T.M."/>
            <person name="Sano M."/>
            <person name="Hatai K."/>
            <person name="Ransangan J."/>
        </authorList>
    </citation>
    <scope>NUCLEOTIDE SEQUENCE [LARGE SCALE GENOMIC DNA]</scope>
</reference>
<dbReference type="RefSeq" id="YP_009201457.1">
    <property type="nucleotide sequence ID" value="NC_028829.1"/>
</dbReference>
<keyword evidence="2" id="KW-1185">Reference proteome</keyword>
<dbReference type="KEGG" id="vg:26628680"/>
<protein>
    <submittedName>
        <fullName evidence="1">Uncharacterized protein</fullName>
    </submittedName>
</protein>
<accession>A0A0D4DBE2</accession>
<proteinExistence type="predicted"/>
<evidence type="ECO:0000313" key="2">
    <source>
        <dbReference type="Proteomes" id="UP000202888"/>
    </source>
</evidence>
<organism evidence="1 2">
    <name type="scientific">Vibrio phage ValKK3</name>
    <dbReference type="NCBI Taxonomy" id="1610855"/>
    <lineage>
        <taxon>Viruses</taxon>
        <taxon>Duplodnaviria</taxon>
        <taxon>Heunggongvirae</taxon>
        <taxon>Uroviricota</taxon>
        <taxon>Caudoviricetes</taxon>
        <taxon>Pantevenvirales</taxon>
        <taxon>Straboviridae</taxon>
        <taxon>Schizotequatrovirus</taxon>
        <taxon>Schizotequatrovirus valkk3</taxon>
    </lineage>
</organism>